<feature type="compositionally biased region" description="Polar residues" evidence="6">
    <location>
        <begin position="106"/>
        <end position="117"/>
    </location>
</feature>
<dbReference type="PANTHER" id="PTHR13278:SF0">
    <property type="entry name" value="ZINC FINGER PROTEIN 830"/>
    <property type="match status" value="1"/>
</dbReference>
<dbReference type="GO" id="GO:0033260">
    <property type="term" value="P:nuclear DNA replication"/>
    <property type="evidence" value="ECO:0007669"/>
    <property type="project" value="TreeGrafter"/>
</dbReference>
<dbReference type="GO" id="GO:0005681">
    <property type="term" value="C:spliceosomal complex"/>
    <property type="evidence" value="ECO:0007669"/>
    <property type="project" value="InterPro"/>
</dbReference>
<evidence type="ECO:0000313" key="7">
    <source>
        <dbReference type="EMBL" id="ORY58441.1"/>
    </source>
</evidence>
<dbReference type="PANTHER" id="PTHR13278">
    <property type="entry name" value="ZINC FINGER PROTEIN 830"/>
    <property type="match status" value="1"/>
</dbReference>
<evidence type="ECO:0000256" key="3">
    <source>
        <dbReference type="ARBA" id="ARBA00022771"/>
    </source>
</evidence>
<evidence type="ECO:0000256" key="4">
    <source>
        <dbReference type="ARBA" id="ARBA00022833"/>
    </source>
</evidence>
<dbReference type="STRING" id="1141098.A0A1Y2DGP9"/>
<comment type="subcellular location">
    <subcellularLocation>
        <location evidence="1">Nucleus</location>
    </subcellularLocation>
</comment>
<keyword evidence="2" id="KW-0479">Metal-binding</keyword>
<feature type="compositionally biased region" description="Polar residues" evidence="6">
    <location>
        <begin position="193"/>
        <end position="206"/>
    </location>
</feature>
<dbReference type="InParanoid" id="A0A1Y2DGP9"/>
<dbReference type="InterPro" id="IPR040050">
    <property type="entry name" value="ZNF830-like"/>
</dbReference>
<evidence type="ECO:0000256" key="2">
    <source>
        <dbReference type="ARBA" id="ARBA00022723"/>
    </source>
</evidence>
<evidence type="ECO:0008006" key="9">
    <source>
        <dbReference type="Google" id="ProtNLM"/>
    </source>
</evidence>
<dbReference type="GO" id="GO:0003676">
    <property type="term" value="F:nucleic acid binding"/>
    <property type="evidence" value="ECO:0007669"/>
    <property type="project" value="InterPro"/>
</dbReference>
<keyword evidence="3" id="KW-0863">Zinc-finger</keyword>
<keyword evidence="5" id="KW-0539">Nucleus</keyword>
<evidence type="ECO:0000256" key="1">
    <source>
        <dbReference type="ARBA" id="ARBA00004123"/>
    </source>
</evidence>
<dbReference type="EMBL" id="MCFJ01000016">
    <property type="protein sequence ID" value="ORY58441.1"/>
    <property type="molecule type" value="Genomic_DNA"/>
</dbReference>
<keyword evidence="4" id="KW-0862">Zinc</keyword>
<feature type="compositionally biased region" description="Low complexity" evidence="6">
    <location>
        <begin position="362"/>
        <end position="376"/>
    </location>
</feature>
<evidence type="ECO:0000256" key="5">
    <source>
        <dbReference type="ARBA" id="ARBA00023242"/>
    </source>
</evidence>
<dbReference type="OrthoDB" id="77607at2759"/>
<dbReference type="GO" id="GO:0033314">
    <property type="term" value="P:mitotic DNA replication checkpoint signaling"/>
    <property type="evidence" value="ECO:0007669"/>
    <property type="project" value="TreeGrafter"/>
</dbReference>
<sequence>MSDARSLLRAHRAANRIVHPHAAYSDSGKLLCKLCHEAIKSESLWEPHTRSTGHRTKAAVLSQAQSTTLPAADNNHKRKHDDVDEAMSDAEAEETDAIRKKRSRTDTGGSVSTSPANGTGAGHALEKQRMSTPPTHPPRRASNTPVHGVEIAIPSRPATPLVSENSATPTPQPMSHSRSPLMGSSGLEYASAPGTQETVGVPPQYQSVTSAPSAAAMTGTITKPSAAAASVDEAEWAAFEAEIAAADAAQPLKPSTIANTNDPFSDATISAPALTADQLAAKSLEEEIERKKHLVDMEMADEKEDAARAMEAEFEEMEELEVRVRRLKERREELRRGSVANSRGGAATTSNGSGSGEGTGTAAGKENVSAAGATGDAEAEGESDDDEEDDEWDDGFRFRA</sequence>
<dbReference type="AlphaFoldDB" id="A0A1Y2DGP9"/>
<feature type="compositionally biased region" description="Polar residues" evidence="6">
    <location>
        <begin position="162"/>
        <end position="178"/>
    </location>
</feature>
<gene>
    <name evidence="7" type="ORF">BCR38DRAFT_353014</name>
</gene>
<reference evidence="7 8" key="1">
    <citation type="submission" date="2016-07" db="EMBL/GenBank/DDBJ databases">
        <title>Pervasive Adenine N6-methylation of Active Genes in Fungi.</title>
        <authorList>
            <consortium name="DOE Joint Genome Institute"/>
            <person name="Mondo S.J."/>
            <person name="Dannebaum R.O."/>
            <person name="Kuo R.C."/>
            <person name="Labutti K."/>
            <person name="Haridas S."/>
            <person name="Kuo A."/>
            <person name="Salamov A."/>
            <person name="Ahrendt S.R."/>
            <person name="Lipzen A."/>
            <person name="Sullivan W."/>
            <person name="Andreopoulos W.B."/>
            <person name="Clum A."/>
            <person name="Lindquist E."/>
            <person name="Daum C."/>
            <person name="Ramamoorthy G.K."/>
            <person name="Gryganskyi A."/>
            <person name="Culley D."/>
            <person name="Magnuson J.K."/>
            <person name="James T.Y."/>
            <person name="O'Malley M.A."/>
            <person name="Stajich J.E."/>
            <person name="Spatafora J.W."/>
            <person name="Visel A."/>
            <person name="Grigoriev I.V."/>
        </authorList>
    </citation>
    <scope>NUCLEOTIDE SEQUENCE [LARGE SCALE GENOMIC DNA]</scope>
    <source>
        <strain evidence="7 8">CBS 129021</strain>
    </source>
</reference>
<keyword evidence="8" id="KW-1185">Reference proteome</keyword>
<feature type="region of interest" description="Disordered" evidence="6">
    <location>
        <begin position="329"/>
        <end position="400"/>
    </location>
</feature>
<name>A0A1Y2DGP9_9PEZI</name>
<dbReference type="GO" id="GO:0044773">
    <property type="term" value="P:mitotic DNA damage checkpoint signaling"/>
    <property type="evidence" value="ECO:0007669"/>
    <property type="project" value="TreeGrafter"/>
</dbReference>
<dbReference type="GeneID" id="63772958"/>
<comment type="caution">
    <text evidence="7">The sequence shown here is derived from an EMBL/GenBank/DDBJ whole genome shotgun (WGS) entry which is preliminary data.</text>
</comment>
<evidence type="ECO:0000313" key="8">
    <source>
        <dbReference type="Proteomes" id="UP000193689"/>
    </source>
</evidence>
<proteinExistence type="predicted"/>
<organism evidence="7 8">
    <name type="scientific">Pseudomassariella vexata</name>
    <dbReference type="NCBI Taxonomy" id="1141098"/>
    <lineage>
        <taxon>Eukaryota</taxon>
        <taxon>Fungi</taxon>
        <taxon>Dikarya</taxon>
        <taxon>Ascomycota</taxon>
        <taxon>Pezizomycotina</taxon>
        <taxon>Sordariomycetes</taxon>
        <taxon>Xylariomycetidae</taxon>
        <taxon>Amphisphaeriales</taxon>
        <taxon>Pseudomassariaceae</taxon>
        <taxon>Pseudomassariella</taxon>
    </lineage>
</organism>
<dbReference type="GO" id="GO:0008270">
    <property type="term" value="F:zinc ion binding"/>
    <property type="evidence" value="ECO:0007669"/>
    <property type="project" value="UniProtKB-KW"/>
</dbReference>
<dbReference type="RefSeq" id="XP_040711358.1">
    <property type="nucleotide sequence ID" value="XM_040856746.1"/>
</dbReference>
<evidence type="ECO:0000256" key="6">
    <source>
        <dbReference type="SAM" id="MobiDB-lite"/>
    </source>
</evidence>
<feature type="compositionally biased region" description="Acidic residues" evidence="6">
    <location>
        <begin position="83"/>
        <end position="95"/>
    </location>
</feature>
<dbReference type="Proteomes" id="UP000193689">
    <property type="component" value="Unassembled WGS sequence"/>
</dbReference>
<protein>
    <recommendedName>
        <fullName evidence="9">Coiled-coil domain-containing protein 16</fullName>
    </recommendedName>
</protein>
<feature type="region of interest" description="Disordered" evidence="6">
    <location>
        <begin position="46"/>
        <end position="206"/>
    </location>
</feature>
<accession>A0A1Y2DGP9</accession>
<feature type="compositionally biased region" description="Acidic residues" evidence="6">
    <location>
        <begin position="377"/>
        <end position="393"/>
    </location>
</feature>
<feature type="compositionally biased region" description="Low complexity" evidence="6">
    <location>
        <begin position="342"/>
        <end position="352"/>
    </location>
</feature>